<feature type="region of interest" description="Disordered" evidence="1">
    <location>
        <begin position="302"/>
        <end position="361"/>
    </location>
</feature>
<gene>
    <name evidence="2" type="ORF">HCN44_010356</name>
</gene>
<organism evidence="2 3">
    <name type="scientific">Aphidius gifuensis</name>
    <name type="common">Parasitoid wasp</name>
    <dbReference type="NCBI Taxonomy" id="684658"/>
    <lineage>
        <taxon>Eukaryota</taxon>
        <taxon>Metazoa</taxon>
        <taxon>Ecdysozoa</taxon>
        <taxon>Arthropoda</taxon>
        <taxon>Hexapoda</taxon>
        <taxon>Insecta</taxon>
        <taxon>Pterygota</taxon>
        <taxon>Neoptera</taxon>
        <taxon>Endopterygota</taxon>
        <taxon>Hymenoptera</taxon>
        <taxon>Apocrita</taxon>
        <taxon>Ichneumonoidea</taxon>
        <taxon>Braconidae</taxon>
        <taxon>Aphidiinae</taxon>
        <taxon>Aphidius</taxon>
    </lineage>
</organism>
<evidence type="ECO:0000313" key="3">
    <source>
        <dbReference type="Proteomes" id="UP000639338"/>
    </source>
</evidence>
<protein>
    <submittedName>
        <fullName evidence="2">Uncharacterized protein</fullName>
    </submittedName>
</protein>
<accession>A0A834XVU5</accession>
<keyword evidence="3" id="KW-1185">Reference proteome</keyword>
<comment type="caution">
    <text evidence="2">The sequence shown here is derived from an EMBL/GenBank/DDBJ whole genome shotgun (WGS) entry which is preliminary data.</text>
</comment>
<dbReference type="Proteomes" id="UP000639338">
    <property type="component" value="Unassembled WGS sequence"/>
</dbReference>
<proteinExistence type="predicted"/>
<evidence type="ECO:0000256" key="1">
    <source>
        <dbReference type="SAM" id="MobiDB-lite"/>
    </source>
</evidence>
<sequence length="361" mass="41996">MWKKNVLQWKLDNGGERVTREKFSSLLEKTIQGVDMNKVLKSGFRSTGLHPFTPNSIDYEKYFKTHQDPTIQPDAPPQIDKNKIQSHLDFFESTINTEVVDEFKKCECQKQWNGDIKYDGLFGTWLKIKMMLNSDGTTAESVTEDIVEDDVETGGTHGNHEKDVNEELMDMEVTVLVDEVDSSIPDDIIIDNDIIVDENNLNNTFEVGEDNILVPILGENIQQVSETERQQTLDLIVEESETSFSDKRIILANVLSPLKNVLMWPQSREEKKQISMRKANKERLPSIVKSDEWVNYQQKKNETQVQLEKVKEKKKKERKKKKQLQQQEQEKARALRKIKKEQNDAKKMEKKKKNPKKNNMN</sequence>
<feature type="compositionally biased region" description="Basic residues" evidence="1">
    <location>
        <begin position="348"/>
        <end position="361"/>
    </location>
</feature>
<dbReference type="AlphaFoldDB" id="A0A834XVU5"/>
<feature type="compositionally biased region" description="Basic residues" evidence="1">
    <location>
        <begin position="312"/>
        <end position="323"/>
    </location>
</feature>
<dbReference type="EMBL" id="JACMRX010000003">
    <property type="protein sequence ID" value="KAF7993761.1"/>
    <property type="molecule type" value="Genomic_DNA"/>
</dbReference>
<dbReference type="OrthoDB" id="7697906at2759"/>
<evidence type="ECO:0000313" key="2">
    <source>
        <dbReference type="EMBL" id="KAF7993761.1"/>
    </source>
</evidence>
<reference evidence="2 3" key="1">
    <citation type="submission" date="2020-08" db="EMBL/GenBank/DDBJ databases">
        <title>Aphidius gifuensis genome sequencing and assembly.</title>
        <authorList>
            <person name="Du Z."/>
        </authorList>
    </citation>
    <scope>NUCLEOTIDE SEQUENCE [LARGE SCALE GENOMIC DNA]</scope>
    <source>
        <strain evidence="2">YNYX2018</strain>
        <tissue evidence="2">Adults</tissue>
    </source>
</reference>
<name>A0A834XVU5_APHGI</name>